<protein>
    <submittedName>
        <fullName evidence="1">Uncharacterized protein</fullName>
    </submittedName>
</protein>
<name>A0A7S0N8B8_9CRYP</name>
<sequence length="88" mass="9651">MILQTLCRSLLAGTFPDPPEGAYIFTNDPSYGDGSYVAGYNALWGDEWKHMDNLDHIRPSLGLPNHDTVSAWHLPGRDFPGPAADPIV</sequence>
<dbReference type="AlphaFoldDB" id="A0A7S0N8B8"/>
<evidence type="ECO:0000313" key="1">
    <source>
        <dbReference type="EMBL" id="CAD8661110.1"/>
    </source>
</evidence>
<gene>
    <name evidence="1" type="ORF">CCUR1050_LOCUS32132</name>
</gene>
<organism evidence="1">
    <name type="scientific">Cryptomonas curvata</name>
    <dbReference type="NCBI Taxonomy" id="233186"/>
    <lineage>
        <taxon>Eukaryota</taxon>
        <taxon>Cryptophyceae</taxon>
        <taxon>Cryptomonadales</taxon>
        <taxon>Cryptomonadaceae</taxon>
        <taxon>Cryptomonas</taxon>
    </lineage>
</organism>
<accession>A0A7S0N8B8</accession>
<reference evidence="1" key="1">
    <citation type="submission" date="2021-01" db="EMBL/GenBank/DDBJ databases">
        <authorList>
            <person name="Corre E."/>
            <person name="Pelletier E."/>
            <person name="Niang G."/>
            <person name="Scheremetjew M."/>
            <person name="Finn R."/>
            <person name="Kale V."/>
            <person name="Holt S."/>
            <person name="Cochrane G."/>
            <person name="Meng A."/>
            <person name="Brown T."/>
            <person name="Cohen L."/>
        </authorList>
    </citation>
    <scope>NUCLEOTIDE SEQUENCE</scope>
    <source>
        <strain evidence="1">CCAP979/52</strain>
    </source>
</reference>
<dbReference type="EMBL" id="HBEZ01058609">
    <property type="protein sequence ID" value="CAD8661110.1"/>
    <property type="molecule type" value="Transcribed_RNA"/>
</dbReference>
<proteinExistence type="predicted"/>